<dbReference type="NCBIfam" id="TIGR04337">
    <property type="entry name" value="AmmeMemoSam_rS"/>
    <property type="match status" value="1"/>
</dbReference>
<evidence type="ECO:0000256" key="6">
    <source>
        <dbReference type="ARBA" id="ARBA00023014"/>
    </source>
</evidence>
<proteinExistence type="predicted"/>
<keyword evidence="3" id="KW-0949">S-adenosyl-L-methionine</keyword>
<dbReference type="InterPro" id="IPR034457">
    <property type="entry name" value="Organic_radical-activating"/>
</dbReference>
<dbReference type="InterPro" id="IPR027596">
    <property type="entry name" value="AmmeMemoSam_rS"/>
</dbReference>
<dbReference type="InterPro" id="IPR058240">
    <property type="entry name" value="rSAM_sf"/>
</dbReference>
<dbReference type="PIRSF" id="PIRSF004869">
    <property type="entry name" value="PflX_prd"/>
    <property type="match status" value="1"/>
</dbReference>
<dbReference type="PROSITE" id="PS51918">
    <property type="entry name" value="RADICAL_SAM"/>
    <property type="match status" value="1"/>
</dbReference>
<dbReference type="PANTHER" id="PTHR30352">
    <property type="entry name" value="PYRUVATE FORMATE-LYASE-ACTIVATING ENZYME"/>
    <property type="match status" value="1"/>
</dbReference>
<sequence>MLPTLTLTDLDAKTRPGDLFLPLDDGKLICTACGHRCTLKPGQRGVCKVRYNLDGHLLVPFAYTAGVQNDPIEKKPFFHVLPGSEALSFGMLGCDFRCAYCQNWFTSQTLRDDRATQSSRPTTPGELCDLAVRHGSKTLVSTYNEPLITSEWAVEVFKEARTRGLVTGYVSNGHGTPEVLDYVRPWLDLFKIDLKCYDDKKYKLLGGNFHEVLDTIRQVHAMGFWTEIVTLVIPGYNDSDQELNAIAEFIASVSLDIPWHVTAFHPDYKMGDTGRTPVETLQRARSMGHAAGLRYVYAGNRPGEVGDSENTVCPGCGKTLVTRYGFKVLDNGLVDGACPDCGKRIPGRWTGVDAGTAPAA</sequence>
<keyword evidence="5" id="KW-0408">Iron</keyword>
<dbReference type="RefSeq" id="WP_282010657.1">
    <property type="nucleotide sequence ID" value="NZ_OX336137.1"/>
</dbReference>
<dbReference type="InterPro" id="IPR007197">
    <property type="entry name" value="rSAM"/>
</dbReference>
<dbReference type="Gene3D" id="3.20.20.70">
    <property type="entry name" value="Aldolase class I"/>
    <property type="match status" value="1"/>
</dbReference>
<evidence type="ECO:0000256" key="3">
    <source>
        <dbReference type="ARBA" id="ARBA00022691"/>
    </source>
</evidence>
<evidence type="ECO:0000313" key="9">
    <source>
        <dbReference type="Proteomes" id="UP001157733"/>
    </source>
</evidence>
<dbReference type="InterPro" id="IPR016431">
    <property type="entry name" value="Pyrv-formate_lyase-activ_prd"/>
</dbReference>
<protein>
    <submittedName>
        <fullName evidence="8">Pyruvate formate-lyase activating enzyme</fullName>
        <ecNumber evidence="8">1.97.1.4</ecNumber>
    </submittedName>
</protein>
<keyword evidence="4" id="KW-0479">Metal-binding</keyword>
<dbReference type="SFLD" id="SFLDG01101">
    <property type="entry name" value="Uncharacterised_Radical_SAM_Su"/>
    <property type="match status" value="1"/>
</dbReference>
<keyword evidence="6" id="KW-0411">Iron-sulfur</keyword>
<dbReference type="Pfam" id="PF04055">
    <property type="entry name" value="Radical_SAM"/>
    <property type="match status" value="1"/>
</dbReference>
<feature type="domain" description="Radical SAM core" evidence="7">
    <location>
        <begin position="79"/>
        <end position="290"/>
    </location>
</feature>
<organism evidence="8 9">
    <name type="scientific">Nitrospina watsonii</name>
    <dbReference type="NCBI Taxonomy" id="1323948"/>
    <lineage>
        <taxon>Bacteria</taxon>
        <taxon>Pseudomonadati</taxon>
        <taxon>Nitrospinota/Tectimicrobiota group</taxon>
        <taxon>Nitrospinota</taxon>
        <taxon>Nitrospinia</taxon>
        <taxon>Nitrospinales</taxon>
        <taxon>Nitrospinaceae</taxon>
        <taxon>Nitrospina</taxon>
    </lineage>
</organism>
<comment type="cofactor">
    <cofactor evidence="1">
        <name>[4Fe-4S] cluster</name>
        <dbReference type="ChEBI" id="CHEBI:49883"/>
    </cofactor>
</comment>
<evidence type="ECO:0000256" key="2">
    <source>
        <dbReference type="ARBA" id="ARBA00022485"/>
    </source>
</evidence>
<dbReference type="EMBL" id="OX336137">
    <property type="protein sequence ID" value="CAI2717737.1"/>
    <property type="molecule type" value="Genomic_DNA"/>
</dbReference>
<dbReference type="CDD" id="cd01335">
    <property type="entry name" value="Radical_SAM"/>
    <property type="match status" value="1"/>
</dbReference>
<reference evidence="8 9" key="1">
    <citation type="submission" date="2022-09" db="EMBL/GenBank/DDBJ databases">
        <authorList>
            <person name="Kop L."/>
        </authorList>
    </citation>
    <scope>NUCLEOTIDE SEQUENCE [LARGE SCALE GENOMIC DNA]</scope>
    <source>
        <strain evidence="8 9">347</strain>
    </source>
</reference>
<keyword evidence="2" id="KW-0004">4Fe-4S</keyword>
<dbReference type="InterPro" id="IPR013785">
    <property type="entry name" value="Aldolase_TIM"/>
</dbReference>
<dbReference type="EC" id="1.97.1.4" evidence="8"/>
<dbReference type="SFLD" id="SFLDS00029">
    <property type="entry name" value="Radical_SAM"/>
    <property type="match status" value="1"/>
</dbReference>
<accession>A0ABM9HBZ0</accession>
<keyword evidence="8" id="KW-0670">Pyruvate</keyword>
<evidence type="ECO:0000259" key="7">
    <source>
        <dbReference type="PROSITE" id="PS51918"/>
    </source>
</evidence>
<name>A0ABM9HBZ0_9BACT</name>
<evidence type="ECO:0000256" key="5">
    <source>
        <dbReference type="ARBA" id="ARBA00023004"/>
    </source>
</evidence>
<evidence type="ECO:0000256" key="1">
    <source>
        <dbReference type="ARBA" id="ARBA00001966"/>
    </source>
</evidence>
<dbReference type="GO" id="GO:0043365">
    <property type="term" value="F:[formate-C-acetyltransferase]-activating enzyme activity"/>
    <property type="evidence" value="ECO:0007669"/>
    <property type="project" value="UniProtKB-EC"/>
</dbReference>
<dbReference type="PANTHER" id="PTHR30352:SF5">
    <property type="entry name" value="PYRUVATE FORMATE-LYASE 1-ACTIVATING ENZYME"/>
    <property type="match status" value="1"/>
</dbReference>
<dbReference type="SUPFAM" id="SSF102114">
    <property type="entry name" value="Radical SAM enzymes"/>
    <property type="match status" value="1"/>
</dbReference>
<evidence type="ECO:0000256" key="4">
    <source>
        <dbReference type="ARBA" id="ARBA00022723"/>
    </source>
</evidence>
<keyword evidence="9" id="KW-1185">Reference proteome</keyword>
<keyword evidence="8" id="KW-0560">Oxidoreductase</keyword>
<evidence type="ECO:0000313" key="8">
    <source>
        <dbReference type="EMBL" id="CAI2717737.1"/>
    </source>
</evidence>
<dbReference type="Proteomes" id="UP001157733">
    <property type="component" value="Chromosome"/>
</dbReference>
<gene>
    <name evidence="8" type="primary">pflA</name>
    <name evidence="8" type="ORF">NSPWAT_0878</name>
</gene>